<reference evidence="2 3" key="1">
    <citation type="submission" date="2020-08" db="EMBL/GenBank/DDBJ databases">
        <title>Sequencing the genomes of 1000 actinobacteria strains.</title>
        <authorList>
            <person name="Klenk H.-P."/>
        </authorList>
    </citation>
    <scope>NUCLEOTIDE SEQUENCE [LARGE SCALE GENOMIC DNA]</scope>
    <source>
        <strain evidence="2 3">DSM 46887</strain>
    </source>
</reference>
<protein>
    <submittedName>
        <fullName evidence="2">Uncharacterized protein</fullName>
    </submittedName>
</protein>
<dbReference type="Proteomes" id="UP000540685">
    <property type="component" value="Unassembled WGS sequence"/>
</dbReference>
<dbReference type="RefSeq" id="WP_221207384.1">
    <property type="nucleotide sequence ID" value="NZ_JACHMP010000001.1"/>
</dbReference>
<name>A0A7W9MFA5_9ACTN</name>
<feature type="compositionally biased region" description="Low complexity" evidence="1">
    <location>
        <begin position="1"/>
        <end position="15"/>
    </location>
</feature>
<comment type="caution">
    <text evidence="2">The sequence shown here is derived from an EMBL/GenBank/DDBJ whole genome shotgun (WGS) entry which is preliminary data.</text>
</comment>
<dbReference type="Pfam" id="PF19450">
    <property type="entry name" value="DUF5988"/>
    <property type="match status" value="1"/>
</dbReference>
<dbReference type="EMBL" id="JACHMP010000001">
    <property type="protein sequence ID" value="MBB5818128.1"/>
    <property type="molecule type" value="Genomic_DNA"/>
</dbReference>
<accession>A0A7W9MFA5</accession>
<proteinExistence type="predicted"/>
<keyword evidence="3" id="KW-1185">Reference proteome</keyword>
<dbReference type="InterPro" id="IPR046030">
    <property type="entry name" value="DUF5988"/>
</dbReference>
<feature type="region of interest" description="Disordered" evidence="1">
    <location>
        <begin position="1"/>
        <end position="27"/>
    </location>
</feature>
<gene>
    <name evidence="2" type="ORF">F4562_001190</name>
</gene>
<evidence type="ECO:0000313" key="3">
    <source>
        <dbReference type="Proteomes" id="UP000540685"/>
    </source>
</evidence>
<evidence type="ECO:0000256" key="1">
    <source>
        <dbReference type="SAM" id="MobiDB-lite"/>
    </source>
</evidence>
<sequence>MHVSTGPADGAPGAGTESRIHPGFVSPASDRADVDVILEGGPADIPRTLRVDGVMAAGGKIKIPRNNGYEHFEWHEESPGADGREPLLFRWTTRTRIAE</sequence>
<dbReference type="AlphaFoldDB" id="A0A7W9MFA5"/>
<evidence type="ECO:0000313" key="2">
    <source>
        <dbReference type="EMBL" id="MBB5818128.1"/>
    </source>
</evidence>
<organism evidence="2 3">
    <name type="scientific">Streptosporangium becharense</name>
    <dbReference type="NCBI Taxonomy" id="1816182"/>
    <lineage>
        <taxon>Bacteria</taxon>
        <taxon>Bacillati</taxon>
        <taxon>Actinomycetota</taxon>
        <taxon>Actinomycetes</taxon>
        <taxon>Streptosporangiales</taxon>
        <taxon>Streptosporangiaceae</taxon>
        <taxon>Streptosporangium</taxon>
    </lineage>
</organism>